<name>A0ABN8Y1R4_RANTA</name>
<gene>
    <name evidence="1" type="ORF">MRATA1EN1_LOCUS4512</name>
</gene>
<evidence type="ECO:0000313" key="2">
    <source>
        <dbReference type="Proteomes" id="UP001176941"/>
    </source>
</evidence>
<sequence>MNGVWKNNCPQFVHDFRGFEKVDEEFRDLQQLHDHQEKMELGLHEDNFIELLAGQHRKLMSEDLVELEAQRKDRERQQGE</sequence>
<dbReference type="EMBL" id="OX459948">
    <property type="protein sequence ID" value="CAI9155550.1"/>
    <property type="molecule type" value="Genomic_DNA"/>
</dbReference>
<keyword evidence="2" id="KW-1185">Reference proteome</keyword>
<evidence type="ECO:0000313" key="1">
    <source>
        <dbReference type="EMBL" id="CAI9155550.1"/>
    </source>
</evidence>
<accession>A0ABN8Y1R4</accession>
<organism evidence="1 2">
    <name type="scientific">Rangifer tarandus platyrhynchus</name>
    <name type="common">Svalbard reindeer</name>
    <dbReference type="NCBI Taxonomy" id="3082113"/>
    <lineage>
        <taxon>Eukaryota</taxon>
        <taxon>Metazoa</taxon>
        <taxon>Chordata</taxon>
        <taxon>Craniata</taxon>
        <taxon>Vertebrata</taxon>
        <taxon>Euteleostomi</taxon>
        <taxon>Mammalia</taxon>
        <taxon>Eutheria</taxon>
        <taxon>Laurasiatheria</taxon>
        <taxon>Artiodactyla</taxon>
        <taxon>Ruminantia</taxon>
        <taxon>Pecora</taxon>
        <taxon>Cervidae</taxon>
        <taxon>Odocoileinae</taxon>
        <taxon>Rangifer</taxon>
    </lineage>
</organism>
<reference evidence="1" key="1">
    <citation type="submission" date="2023-04" db="EMBL/GenBank/DDBJ databases">
        <authorList>
            <consortium name="ELIXIR-Norway"/>
        </authorList>
    </citation>
    <scope>NUCLEOTIDE SEQUENCE [LARGE SCALE GENOMIC DNA]</scope>
</reference>
<protein>
    <submittedName>
        <fullName evidence="1">Uncharacterized protein</fullName>
    </submittedName>
</protein>
<dbReference type="Proteomes" id="UP001176941">
    <property type="component" value="Chromosome 12"/>
</dbReference>
<proteinExistence type="predicted"/>